<dbReference type="Gene3D" id="1.20.1280.50">
    <property type="match status" value="1"/>
</dbReference>
<dbReference type="SMART" id="SM00256">
    <property type="entry name" value="FBOX"/>
    <property type="match status" value="1"/>
</dbReference>
<dbReference type="AlphaFoldDB" id="A0A0C2TNT2"/>
<dbReference type="PANTHER" id="PTHR12874:SF9">
    <property type="entry name" value="F-BOX ONLY PROTEIN 48"/>
    <property type="match status" value="1"/>
</dbReference>
<dbReference type="InterPro" id="IPR011044">
    <property type="entry name" value="Quino_amine_DH_bsu"/>
</dbReference>
<gene>
    <name evidence="3" type="ORF">M378DRAFT_832783</name>
</gene>
<dbReference type="GO" id="GO:0005737">
    <property type="term" value="C:cytoplasm"/>
    <property type="evidence" value="ECO:0007669"/>
    <property type="project" value="TreeGrafter"/>
</dbReference>
<dbReference type="PANTHER" id="PTHR12874">
    <property type="entry name" value="F-BOX ONLY PROTEIN 48-RELATED"/>
    <property type="match status" value="1"/>
</dbReference>
<keyword evidence="4" id="KW-1185">Reference proteome</keyword>
<dbReference type="InParanoid" id="A0A0C2TNT2"/>
<sequence length="549" mass="60299">MSKRRLSSPPLPPAKRLHGCEDDSDTRPGLNETAHLALSSLLYDELILYIFSHLSWVDLCAVQATSRNWSRLATDNGLWRNLYLTTFGRPRLRGGRGFVGQSNFGRDVKPLPARSDGDEVKDWKWMFRISSNWRKGRCTVERLHSSALEAAQAIDQIHVVLAGPLVLSASSRPCSSPWICLSGVGDLCHKLHCPTNGPGLHHIVALAQDQSCQTSENAKVAAFLHNGSFSIFHIEYSNPALSYLQSTHISTRRSWRPSSISQAVFHHPILITLSNTFSLSIYDLSSGSIRHSQTLASYTSYPPTSLVLSAPTPETYKLVLTYSVPVYPHHWSIGVTELVISSSCASTSALSSHRLVVPPMSVVSTRTIRAVDIPQGWMDENKLRAMQEQWSRKVSQVADTQSDGKWVILAPEDPASPAMTPPDPLAINLGMPKIYSPVSMQLYRLSLPSVSPSISASRPKLSFVRNLQGQAAPISMLAVADGRCVSLGTDGSIWVWDLENGASTEVHSLDSKTAGAADSSRLIKGTVTFDERRIVTARGNDIIIRRFDV</sequence>
<dbReference type="STRING" id="946122.A0A0C2TNT2"/>
<accession>A0A0C2TNT2</accession>
<dbReference type="GO" id="GO:0019005">
    <property type="term" value="C:SCF ubiquitin ligase complex"/>
    <property type="evidence" value="ECO:0007669"/>
    <property type="project" value="TreeGrafter"/>
</dbReference>
<dbReference type="Gene3D" id="2.130.10.10">
    <property type="entry name" value="YVTN repeat-like/Quinoprotein amine dehydrogenase"/>
    <property type="match status" value="1"/>
</dbReference>
<dbReference type="InterPro" id="IPR001810">
    <property type="entry name" value="F-box_dom"/>
</dbReference>
<protein>
    <recommendedName>
        <fullName evidence="2">F-box domain-containing protein</fullName>
    </recommendedName>
</protein>
<dbReference type="HOGENOM" id="CLU_020801_1_0_1"/>
<dbReference type="SUPFAM" id="SSF50978">
    <property type="entry name" value="WD40 repeat-like"/>
    <property type="match status" value="1"/>
</dbReference>
<name>A0A0C2TNT2_AMAMK</name>
<dbReference type="Proteomes" id="UP000054549">
    <property type="component" value="Unassembled WGS sequence"/>
</dbReference>
<organism evidence="3 4">
    <name type="scientific">Amanita muscaria (strain Koide BX008)</name>
    <dbReference type="NCBI Taxonomy" id="946122"/>
    <lineage>
        <taxon>Eukaryota</taxon>
        <taxon>Fungi</taxon>
        <taxon>Dikarya</taxon>
        <taxon>Basidiomycota</taxon>
        <taxon>Agaricomycotina</taxon>
        <taxon>Agaricomycetes</taxon>
        <taxon>Agaricomycetidae</taxon>
        <taxon>Agaricales</taxon>
        <taxon>Pluteineae</taxon>
        <taxon>Amanitaceae</taxon>
        <taxon>Amanita</taxon>
    </lineage>
</organism>
<dbReference type="InterPro" id="IPR015943">
    <property type="entry name" value="WD40/YVTN_repeat-like_dom_sf"/>
</dbReference>
<evidence type="ECO:0000256" key="1">
    <source>
        <dbReference type="SAM" id="MobiDB-lite"/>
    </source>
</evidence>
<evidence type="ECO:0000313" key="3">
    <source>
        <dbReference type="EMBL" id="KIL68844.1"/>
    </source>
</evidence>
<dbReference type="InterPro" id="IPR036322">
    <property type="entry name" value="WD40_repeat_dom_sf"/>
</dbReference>
<dbReference type="SUPFAM" id="SSF81383">
    <property type="entry name" value="F-box domain"/>
    <property type="match status" value="1"/>
</dbReference>
<evidence type="ECO:0000313" key="4">
    <source>
        <dbReference type="Proteomes" id="UP000054549"/>
    </source>
</evidence>
<dbReference type="InterPro" id="IPR036047">
    <property type="entry name" value="F-box-like_dom_sf"/>
</dbReference>
<proteinExistence type="predicted"/>
<feature type="domain" description="F-box" evidence="2">
    <location>
        <begin position="42"/>
        <end position="82"/>
    </location>
</feature>
<dbReference type="GO" id="GO:0031146">
    <property type="term" value="P:SCF-dependent proteasomal ubiquitin-dependent protein catabolic process"/>
    <property type="evidence" value="ECO:0007669"/>
    <property type="project" value="TreeGrafter"/>
</dbReference>
<dbReference type="Pfam" id="PF25499">
    <property type="entry name" value="Beta-prop_pof12"/>
    <property type="match status" value="1"/>
</dbReference>
<feature type="region of interest" description="Disordered" evidence="1">
    <location>
        <begin position="1"/>
        <end position="25"/>
    </location>
</feature>
<dbReference type="SUPFAM" id="SSF50969">
    <property type="entry name" value="YVTN repeat-like/Quinoprotein amine dehydrogenase"/>
    <property type="match status" value="1"/>
</dbReference>
<dbReference type="EMBL" id="KN818227">
    <property type="protein sequence ID" value="KIL68844.1"/>
    <property type="molecule type" value="Genomic_DNA"/>
</dbReference>
<reference evidence="3 4" key="1">
    <citation type="submission" date="2014-04" db="EMBL/GenBank/DDBJ databases">
        <title>Evolutionary Origins and Diversification of the Mycorrhizal Mutualists.</title>
        <authorList>
            <consortium name="DOE Joint Genome Institute"/>
            <consortium name="Mycorrhizal Genomics Consortium"/>
            <person name="Kohler A."/>
            <person name="Kuo A."/>
            <person name="Nagy L.G."/>
            <person name="Floudas D."/>
            <person name="Copeland A."/>
            <person name="Barry K.W."/>
            <person name="Cichocki N."/>
            <person name="Veneault-Fourrey C."/>
            <person name="LaButti K."/>
            <person name="Lindquist E.A."/>
            <person name="Lipzen A."/>
            <person name="Lundell T."/>
            <person name="Morin E."/>
            <person name="Murat C."/>
            <person name="Riley R."/>
            <person name="Ohm R."/>
            <person name="Sun H."/>
            <person name="Tunlid A."/>
            <person name="Henrissat B."/>
            <person name="Grigoriev I.V."/>
            <person name="Hibbett D.S."/>
            <person name="Martin F."/>
        </authorList>
    </citation>
    <scope>NUCLEOTIDE SEQUENCE [LARGE SCALE GENOMIC DNA]</scope>
    <source>
        <strain evidence="3 4">Koide BX008</strain>
    </source>
</reference>
<dbReference type="Pfam" id="PF12937">
    <property type="entry name" value="F-box-like"/>
    <property type="match status" value="1"/>
</dbReference>
<dbReference type="OrthoDB" id="3219396at2759"/>
<evidence type="ECO:0000259" key="2">
    <source>
        <dbReference type="SMART" id="SM00256"/>
    </source>
</evidence>